<proteinExistence type="inferred from homology"/>
<sequence>MTSFCIKCSIHMNIYPRGIKDVLLLMKLKYNAQKLYITENGIGELNNSSLSLQEALVDTTRINYHYHHLSFLKEAIQDGVDVRGYFAWSLLDNFEWGAGYTIRYGFNFVDFNNGLKRHAKNSALWFKNFLKK</sequence>
<organism evidence="6 7">
    <name type="scientific">Saponaria officinalis</name>
    <name type="common">Common soapwort</name>
    <name type="synonym">Lychnis saponaria</name>
    <dbReference type="NCBI Taxonomy" id="3572"/>
    <lineage>
        <taxon>Eukaryota</taxon>
        <taxon>Viridiplantae</taxon>
        <taxon>Streptophyta</taxon>
        <taxon>Embryophyta</taxon>
        <taxon>Tracheophyta</taxon>
        <taxon>Spermatophyta</taxon>
        <taxon>Magnoliopsida</taxon>
        <taxon>eudicotyledons</taxon>
        <taxon>Gunneridae</taxon>
        <taxon>Pentapetalae</taxon>
        <taxon>Caryophyllales</taxon>
        <taxon>Caryophyllaceae</taxon>
        <taxon>Caryophylleae</taxon>
        <taxon>Saponaria</taxon>
    </lineage>
</organism>
<evidence type="ECO:0000256" key="5">
    <source>
        <dbReference type="RuleBase" id="RU003690"/>
    </source>
</evidence>
<accession>A0AAW1HCA8</accession>
<keyword evidence="2" id="KW-0378">Hydrolase</keyword>
<dbReference type="EMBL" id="JBDFQZ010000012">
    <property type="protein sequence ID" value="KAK9673696.1"/>
    <property type="molecule type" value="Genomic_DNA"/>
</dbReference>
<evidence type="ECO:0000256" key="2">
    <source>
        <dbReference type="ARBA" id="ARBA00022801"/>
    </source>
</evidence>
<feature type="active site" description="Nucleophile" evidence="4">
    <location>
        <position position="39"/>
    </location>
</feature>
<dbReference type="PANTHER" id="PTHR10353">
    <property type="entry name" value="GLYCOSYL HYDROLASE"/>
    <property type="match status" value="1"/>
</dbReference>
<evidence type="ECO:0000313" key="7">
    <source>
        <dbReference type="Proteomes" id="UP001443914"/>
    </source>
</evidence>
<comment type="similarity">
    <text evidence="1 5">Belongs to the glycosyl hydrolase 1 family.</text>
</comment>
<evidence type="ECO:0000256" key="4">
    <source>
        <dbReference type="PROSITE-ProRule" id="PRU10055"/>
    </source>
</evidence>
<dbReference type="Pfam" id="PF00232">
    <property type="entry name" value="Glyco_hydro_1"/>
    <property type="match status" value="1"/>
</dbReference>
<evidence type="ECO:0000313" key="6">
    <source>
        <dbReference type="EMBL" id="KAK9673696.1"/>
    </source>
</evidence>
<evidence type="ECO:0008006" key="8">
    <source>
        <dbReference type="Google" id="ProtNLM"/>
    </source>
</evidence>
<dbReference type="InterPro" id="IPR001360">
    <property type="entry name" value="Glyco_hydro_1"/>
</dbReference>
<protein>
    <recommendedName>
        <fullName evidence="8">Beta-glucosidase</fullName>
    </recommendedName>
</protein>
<dbReference type="GO" id="GO:0008422">
    <property type="term" value="F:beta-glucosidase activity"/>
    <property type="evidence" value="ECO:0007669"/>
    <property type="project" value="TreeGrafter"/>
</dbReference>
<gene>
    <name evidence="6" type="ORF">RND81_12G184100</name>
</gene>
<dbReference type="Gene3D" id="3.20.20.80">
    <property type="entry name" value="Glycosidases"/>
    <property type="match status" value="1"/>
</dbReference>
<reference evidence="6" key="1">
    <citation type="submission" date="2024-03" db="EMBL/GenBank/DDBJ databases">
        <title>WGS assembly of Saponaria officinalis var. Norfolk2.</title>
        <authorList>
            <person name="Jenkins J."/>
            <person name="Shu S."/>
            <person name="Grimwood J."/>
            <person name="Barry K."/>
            <person name="Goodstein D."/>
            <person name="Schmutz J."/>
            <person name="Leebens-Mack J."/>
            <person name="Osbourn A."/>
        </authorList>
    </citation>
    <scope>NUCLEOTIDE SEQUENCE [LARGE SCALE GENOMIC DNA]</scope>
    <source>
        <strain evidence="6">JIC</strain>
    </source>
</reference>
<dbReference type="SUPFAM" id="SSF51445">
    <property type="entry name" value="(Trans)glycosidases"/>
    <property type="match status" value="1"/>
</dbReference>
<name>A0AAW1HCA8_SAPOF</name>
<keyword evidence="7" id="KW-1185">Reference proteome</keyword>
<dbReference type="InterPro" id="IPR017853">
    <property type="entry name" value="GH"/>
</dbReference>
<dbReference type="PROSITE" id="PS00572">
    <property type="entry name" value="GLYCOSYL_HYDROL_F1_1"/>
    <property type="match status" value="1"/>
</dbReference>
<dbReference type="PANTHER" id="PTHR10353:SF137">
    <property type="entry name" value="MYROSINASE 3-RELATED"/>
    <property type="match status" value="1"/>
</dbReference>
<evidence type="ECO:0000256" key="1">
    <source>
        <dbReference type="ARBA" id="ARBA00010838"/>
    </source>
</evidence>
<evidence type="ECO:0000256" key="3">
    <source>
        <dbReference type="ARBA" id="ARBA00023295"/>
    </source>
</evidence>
<dbReference type="Proteomes" id="UP001443914">
    <property type="component" value="Unassembled WGS sequence"/>
</dbReference>
<dbReference type="PRINTS" id="PR00131">
    <property type="entry name" value="GLHYDRLASE1"/>
</dbReference>
<comment type="caution">
    <text evidence="6">The sequence shown here is derived from an EMBL/GenBank/DDBJ whole genome shotgun (WGS) entry which is preliminary data.</text>
</comment>
<keyword evidence="3" id="KW-0326">Glycosidase</keyword>
<dbReference type="GO" id="GO:0005975">
    <property type="term" value="P:carbohydrate metabolic process"/>
    <property type="evidence" value="ECO:0007669"/>
    <property type="project" value="InterPro"/>
</dbReference>
<dbReference type="InterPro" id="IPR018120">
    <property type="entry name" value="Glyco_hydro_1_AS"/>
</dbReference>
<dbReference type="AlphaFoldDB" id="A0AAW1HCA8"/>